<dbReference type="Gene3D" id="3.40.50.300">
    <property type="entry name" value="P-loop containing nucleotide triphosphate hydrolases"/>
    <property type="match status" value="2"/>
</dbReference>
<comment type="caution">
    <text evidence="11">The sequence shown here is derived from an EMBL/GenBank/DDBJ whole genome shotgun (WGS) entry which is preliminary data.</text>
</comment>
<dbReference type="FunFam" id="3.40.50.300:FF:000127">
    <property type="entry name" value="Ribose import ATP-binding protein RbsA"/>
    <property type="match status" value="1"/>
</dbReference>
<dbReference type="CDD" id="cd03215">
    <property type="entry name" value="ABC_Carb_Monos_II"/>
    <property type="match status" value="1"/>
</dbReference>
<dbReference type="PROSITE" id="PS50893">
    <property type="entry name" value="ABC_TRANSPORTER_2"/>
    <property type="match status" value="2"/>
</dbReference>
<keyword evidence="5" id="KW-0677">Repeat</keyword>
<evidence type="ECO:0000256" key="3">
    <source>
        <dbReference type="ARBA" id="ARBA00022475"/>
    </source>
</evidence>
<protein>
    <submittedName>
        <fullName evidence="11">Sugar ABC transporter ATP-binding protein</fullName>
    </submittedName>
</protein>
<evidence type="ECO:0000256" key="6">
    <source>
        <dbReference type="ARBA" id="ARBA00022741"/>
    </source>
</evidence>
<evidence type="ECO:0000256" key="9">
    <source>
        <dbReference type="ARBA" id="ARBA00023136"/>
    </source>
</evidence>
<sequence length="495" mass="55122">MNIEMKNIIKSFGGIKVLNNAEFLLSNGEIHALMGENGAGKSTLMKVLTGVYTKDSGQIFIDSKNISFNHPKEAEEYGIVFIYQELNSLLDMTVEENIFIGKEIYNKFGILDKKSMQLKVKETLSNLGINLNVNQKLSDLSVGQRQMVEIAKALISDIKVIIMDEPTAALTNNETEHLFKIIKSLKQNGVSIIYISHRMEEIFELCDRITVMRDGEFIGTKNIKDTSMNEIINMMIGRDIGDRFPKTENKKLGVALEVKSLSSNHFFKDVSFNLHYGEILGVYGLMGAGRTEIMKSIFGVLPIDSGNIEIEGKKAFIKSPQQAIKNGIGFITEDRKTEGLMLNENIKNNVSLNNFNKIVNGNFLINNSKENFISSFAVRDFNIKCSGINHICNNLSGGNQQKVIFAKWIISNPKILILDEPTRGVDIASKKEIYSMMDNLASKGIAILMVSSELPEIIGMSDRVMVIHEGKVAGFLNRNDANEENIMVLATGGLL</sequence>
<keyword evidence="3" id="KW-1003">Cell membrane</keyword>
<feature type="domain" description="ABC transporter" evidence="10">
    <location>
        <begin position="3"/>
        <end position="239"/>
    </location>
</feature>
<comment type="subcellular location">
    <subcellularLocation>
        <location evidence="1">Cell membrane</location>
        <topology evidence="1">Peripheral membrane protein</topology>
    </subcellularLocation>
</comment>
<dbReference type="Pfam" id="PF00005">
    <property type="entry name" value="ABC_tran"/>
    <property type="match status" value="2"/>
</dbReference>
<keyword evidence="4" id="KW-0762">Sugar transport</keyword>
<evidence type="ECO:0000256" key="5">
    <source>
        <dbReference type="ARBA" id="ARBA00022737"/>
    </source>
</evidence>
<dbReference type="InterPro" id="IPR017871">
    <property type="entry name" value="ABC_transporter-like_CS"/>
</dbReference>
<evidence type="ECO:0000313" key="12">
    <source>
        <dbReference type="Proteomes" id="UP000324638"/>
    </source>
</evidence>
<dbReference type="InterPro" id="IPR003439">
    <property type="entry name" value="ABC_transporter-like_ATP-bd"/>
</dbReference>
<dbReference type="SMART" id="SM00382">
    <property type="entry name" value="AAA"/>
    <property type="match status" value="2"/>
</dbReference>
<proteinExistence type="predicted"/>
<gene>
    <name evidence="11" type="ORF">EPJ79_09430</name>
</gene>
<organism evidence="11 12">
    <name type="scientific">Brachyspira aalborgi</name>
    <dbReference type="NCBI Taxonomy" id="29522"/>
    <lineage>
        <taxon>Bacteria</taxon>
        <taxon>Pseudomonadati</taxon>
        <taxon>Spirochaetota</taxon>
        <taxon>Spirochaetia</taxon>
        <taxon>Brachyspirales</taxon>
        <taxon>Brachyspiraceae</taxon>
        <taxon>Brachyspira</taxon>
    </lineage>
</organism>
<evidence type="ECO:0000259" key="10">
    <source>
        <dbReference type="PROSITE" id="PS50893"/>
    </source>
</evidence>
<dbReference type="PROSITE" id="PS00211">
    <property type="entry name" value="ABC_TRANSPORTER_1"/>
    <property type="match status" value="2"/>
</dbReference>
<evidence type="ECO:0000256" key="4">
    <source>
        <dbReference type="ARBA" id="ARBA00022597"/>
    </source>
</evidence>
<dbReference type="PANTHER" id="PTHR43790">
    <property type="entry name" value="CARBOHYDRATE TRANSPORT ATP-BINDING PROTEIN MG119-RELATED"/>
    <property type="match status" value="1"/>
</dbReference>
<dbReference type="SUPFAM" id="SSF52540">
    <property type="entry name" value="P-loop containing nucleoside triphosphate hydrolases"/>
    <property type="match status" value="2"/>
</dbReference>
<accession>A0A5C8D8C1</accession>
<dbReference type="EMBL" id="SAXU01000001">
    <property type="protein sequence ID" value="TXJ21323.1"/>
    <property type="molecule type" value="Genomic_DNA"/>
</dbReference>
<dbReference type="CDD" id="cd03216">
    <property type="entry name" value="ABC_Carb_Monos_I"/>
    <property type="match status" value="1"/>
</dbReference>
<dbReference type="RefSeq" id="WP_147739302.1">
    <property type="nucleotide sequence ID" value="NZ_SAXU01000001.1"/>
</dbReference>
<keyword evidence="2" id="KW-0813">Transport</keyword>
<evidence type="ECO:0000256" key="2">
    <source>
        <dbReference type="ARBA" id="ARBA00022448"/>
    </source>
</evidence>
<evidence type="ECO:0000256" key="7">
    <source>
        <dbReference type="ARBA" id="ARBA00022840"/>
    </source>
</evidence>
<dbReference type="InterPro" id="IPR003593">
    <property type="entry name" value="AAA+_ATPase"/>
</dbReference>
<evidence type="ECO:0000313" key="11">
    <source>
        <dbReference type="EMBL" id="TXJ21323.1"/>
    </source>
</evidence>
<dbReference type="InterPro" id="IPR027417">
    <property type="entry name" value="P-loop_NTPase"/>
</dbReference>
<keyword evidence="6" id="KW-0547">Nucleotide-binding</keyword>
<dbReference type="InterPro" id="IPR050107">
    <property type="entry name" value="ABC_carbohydrate_import_ATPase"/>
</dbReference>
<name>A0A5C8D8C1_9SPIR</name>
<dbReference type="GO" id="GO:0005524">
    <property type="term" value="F:ATP binding"/>
    <property type="evidence" value="ECO:0007669"/>
    <property type="project" value="UniProtKB-KW"/>
</dbReference>
<evidence type="ECO:0000256" key="8">
    <source>
        <dbReference type="ARBA" id="ARBA00022967"/>
    </source>
</evidence>
<feature type="domain" description="ABC transporter" evidence="10">
    <location>
        <begin position="252"/>
        <end position="494"/>
    </location>
</feature>
<evidence type="ECO:0000256" key="1">
    <source>
        <dbReference type="ARBA" id="ARBA00004202"/>
    </source>
</evidence>
<reference evidence="11 12" key="1">
    <citation type="journal article" date="1992" name="Lakartidningen">
        <title>[Penicillin V and not amoxicillin is the first choice preparation in acute otitis].</title>
        <authorList>
            <person name="Kamme C."/>
            <person name="Lundgren K."/>
            <person name="Prellner K."/>
        </authorList>
    </citation>
    <scope>NUCLEOTIDE SEQUENCE [LARGE SCALE GENOMIC DNA]</scope>
    <source>
        <strain evidence="11 12">513A</strain>
    </source>
</reference>
<keyword evidence="9" id="KW-0472">Membrane</keyword>
<dbReference type="AlphaFoldDB" id="A0A5C8D8C1"/>
<dbReference type="Proteomes" id="UP000324638">
    <property type="component" value="Unassembled WGS sequence"/>
</dbReference>
<dbReference type="GO" id="GO:0005886">
    <property type="term" value="C:plasma membrane"/>
    <property type="evidence" value="ECO:0007669"/>
    <property type="project" value="UniProtKB-SubCell"/>
</dbReference>
<keyword evidence="8" id="KW-1278">Translocase</keyword>
<keyword evidence="7 11" id="KW-0067">ATP-binding</keyword>
<dbReference type="PANTHER" id="PTHR43790:SF3">
    <property type="entry name" value="D-ALLOSE IMPORT ATP-BINDING PROTEIN ALSA-RELATED"/>
    <property type="match status" value="1"/>
</dbReference>
<dbReference type="GO" id="GO:0016887">
    <property type="term" value="F:ATP hydrolysis activity"/>
    <property type="evidence" value="ECO:0007669"/>
    <property type="project" value="InterPro"/>
</dbReference>